<evidence type="ECO:0000256" key="1">
    <source>
        <dbReference type="SAM" id="MobiDB-lite"/>
    </source>
</evidence>
<name>A0ABD6EXD0_9BILA</name>
<proteinExistence type="predicted"/>
<dbReference type="Proteomes" id="UP001608902">
    <property type="component" value="Unassembled WGS sequence"/>
</dbReference>
<dbReference type="InterPro" id="IPR019370">
    <property type="entry name" value="E2F-assoc_phosphoprotein"/>
</dbReference>
<reference evidence="2 3" key="1">
    <citation type="submission" date="2024-08" db="EMBL/GenBank/DDBJ databases">
        <title>Gnathostoma spinigerum genome.</title>
        <authorList>
            <person name="Gonzalez-Bertolin B."/>
            <person name="Monzon S."/>
            <person name="Zaballos A."/>
            <person name="Jimenez P."/>
            <person name="Dekumyoy P."/>
            <person name="Varona S."/>
            <person name="Cuesta I."/>
            <person name="Sumanam S."/>
            <person name="Adisakwattana P."/>
            <person name="Gasser R.B."/>
            <person name="Hernandez-Gonzalez A."/>
            <person name="Young N.D."/>
            <person name="Perteguer M.J."/>
        </authorList>
    </citation>
    <scope>NUCLEOTIDE SEQUENCE [LARGE SCALE GENOMIC DNA]</scope>
    <source>
        <strain evidence="2">AL3</strain>
        <tissue evidence="2">Liver</tissue>
    </source>
</reference>
<accession>A0ABD6EXD0</accession>
<sequence>MEKLEPFEKLVDDYYLGERNGWYSDGERGSSESSGDELKEAIEKLAGTRSCRKSNVRERDEFESDMDDNLDKQMAAHTSAFMSPTKGSRECETQQSDLPAATTMELDQPSTSVSAKTKKVKFIDSNNDDCDSNNSSMKQRKEEVPFYDSDEDDDNEKWVREHRERLKLVKPEIGDNGTNKVKQASATNDQVHDSETDAVLSCPACMTLLTRDCQRHDLYRNQYRAIFVENCKVLKDELLYLPKRKQKKRRSKKEECGIPKETNLNTTVSASEVSKYSREDLFHPVQCGVCSTTVGVYDCEELFHFFNVLSGYS</sequence>
<evidence type="ECO:0000313" key="3">
    <source>
        <dbReference type="Proteomes" id="UP001608902"/>
    </source>
</evidence>
<dbReference type="EMBL" id="JBGFUD010019463">
    <property type="protein sequence ID" value="MFH4984629.1"/>
    <property type="molecule type" value="Genomic_DNA"/>
</dbReference>
<feature type="region of interest" description="Disordered" evidence="1">
    <location>
        <begin position="80"/>
        <end position="154"/>
    </location>
</feature>
<dbReference type="Pfam" id="PF10238">
    <property type="entry name" value="Eapp_C"/>
    <property type="match status" value="1"/>
</dbReference>
<organism evidence="2 3">
    <name type="scientific">Gnathostoma spinigerum</name>
    <dbReference type="NCBI Taxonomy" id="75299"/>
    <lineage>
        <taxon>Eukaryota</taxon>
        <taxon>Metazoa</taxon>
        <taxon>Ecdysozoa</taxon>
        <taxon>Nematoda</taxon>
        <taxon>Chromadorea</taxon>
        <taxon>Rhabditida</taxon>
        <taxon>Spirurina</taxon>
        <taxon>Gnathostomatomorpha</taxon>
        <taxon>Gnathostomatoidea</taxon>
        <taxon>Gnathostomatidae</taxon>
        <taxon>Gnathostoma</taxon>
    </lineage>
</organism>
<comment type="caution">
    <text evidence="2">The sequence shown here is derived from an EMBL/GenBank/DDBJ whole genome shotgun (WGS) entry which is preliminary data.</text>
</comment>
<dbReference type="PANTHER" id="PTHR15967">
    <property type="entry name" value="E2F-ASSOCIATED PHOSPHOPROTEIN"/>
    <property type="match status" value="1"/>
</dbReference>
<protein>
    <recommendedName>
        <fullName evidence="4">E2F-associated phosphoprotein</fullName>
    </recommendedName>
</protein>
<gene>
    <name evidence="2" type="ORF">AB6A40_011338</name>
</gene>
<dbReference type="PANTHER" id="PTHR15967:SF0">
    <property type="entry name" value="E2F-ASSOCIATED PHOSPHOPROTEIN"/>
    <property type="match status" value="1"/>
</dbReference>
<keyword evidence="3" id="KW-1185">Reference proteome</keyword>
<evidence type="ECO:0000313" key="2">
    <source>
        <dbReference type="EMBL" id="MFH4984629.1"/>
    </source>
</evidence>
<evidence type="ECO:0008006" key="4">
    <source>
        <dbReference type="Google" id="ProtNLM"/>
    </source>
</evidence>
<dbReference type="AlphaFoldDB" id="A0ABD6EXD0"/>